<dbReference type="Proteomes" id="UP001153076">
    <property type="component" value="Unassembled WGS sequence"/>
</dbReference>
<evidence type="ECO:0000256" key="1">
    <source>
        <dbReference type="SAM" id="MobiDB-lite"/>
    </source>
</evidence>
<organism evidence="2 3">
    <name type="scientific">Carnegiea gigantea</name>
    <dbReference type="NCBI Taxonomy" id="171969"/>
    <lineage>
        <taxon>Eukaryota</taxon>
        <taxon>Viridiplantae</taxon>
        <taxon>Streptophyta</taxon>
        <taxon>Embryophyta</taxon>
        <taxon>Tracheophyta</taxon>
        <taxon>Spermatophyta</taxon>
        <taxon>Magnoliopsida</taxon>
        <taxon>eudicotyledons</taxon>
        <taxon>Gunneridae</taxon>
        <taxon>Pentapetalae</taxon>
        <taxon>Caryophyllales</taxon>
        <taxon>Cactineae</taxon>
        <taxon>Cactaceae</taxon>
        <taxon>Cactoideae</taxon>
        <taxon>Echinocereeae</taxon>
        <taxon>Carnegiea</taxon>
    </lineage>
</organism>
<sequence length="156" mass="17310">MMDTITQQVSEQVKMAMETANSAMPLPHFDYIPAHGGEPSHRPERVPSPPLLKAKAGGVSVEPERSALYEVRGHPMLQRPPLMTAPPKPQNARKYCEFHVQSEHTTTECRDLKKALHELADKAWKAQLRSAQQVLTTKQVPRTAVPTTVFGGKKAP</sequence>
<dbReference type="AlphaFoldDB" id="A0A9Q1K9M2"/>
<protein>
    <submittedName>
        <fullName evidence="2">Uncharacterized protein</fullName>
    </submittedName>
</protein>
<feature type="region of interest" description="Disordered" evidence="1">
    <location>
        <begin position="35"/>
        <end position="90"/>
    </location>
</feature>
<evidence type="ECO:0000313" key="2">
    <source>
        <dbReference type="EMBL" id="KAJ8438939.1"/>
    </source>
</evidence>
<reference evidence="2" key="1">
    <citation type="submission" date="2022-04" db="EMBL/GenBank/DDBJ databases">
        <title>Carnegiea gigantea Genome sequencing and assembly v2.</title>
        <authorList>
            <person name="Copetti D."/>
            <person name="Sanderson M.J."/>
            <person name="Burquez A."/>
            <person name="Wojciechowski M.F."/>
        </authorList>
    </citation>
    <scope>NUCLEOTIDE SEQUENCE</scope>
    <source>
        <strain evidence="2">SGP5-SGP5p</strain>
        <tissue evidence="2">Aerial part</tissue>
    </source>
</reference>
<proteinExistence type="predicted"/>
<gene>
    <name evidence="2" type="ORF">Cgig2_012834</name>
</gene>
<dbReference type="OrthoDB" id="1752268at2759"/>
<comment type="caution">
    <text evidence="2">The sequence shown here is derived from an EMBL/GenBank/DDBJ whole genome shotgun (WGS) entry which is preliminary data.</text>
</comment>
<name>A0A9Q1K9M2_9CARY</name>
<dbReference type="EMBL" id="JAKOGI010000236">
    <property type="protein sequence ID" value="KAJ8438939.1"/>
    <property type="molecule type" value="Genomic_DNA"/>
</dbReference>
<keyword evidence="3" id="KW-1185">Reference proteome</keyword>
<feature type="compositionally biased region" description="Basic and acidic residues" evidence="1">
    <location>
        <begin position="62"/>
        <end position="73"/>
    </location>
</feature>
<accession>A0A9Q1K9M2</accession>
<evidence type="ECO:0000313" key="3">
    <source>
        <dbReference type="Proteomes" id="UP001153076"/>
    </source>
</evidence>